<proteinExistence type="predicted"/>
<name>A0A0A8Y2S2_ARUDO</name>
<accession>A0A0A8Y2S2</accession>
<organism evidence="1">
    <name type="scientific">Arundo donax</name>
    <name type="common">Giant reed</name>
    <name type="synonym">Donax arundinaceus</name>
    <dbReference type="NCBI Taxonomy" id="35708"/>
    <lineage>
        <taxon>Eukaryota</taxon>
        <taxon>Viridiplantae</taxon>
        <taxon>Streptophyta</taxon>
        <taxon>Embryophyta</taxon>
        <taxon>Tracheophyta</taxon>
        <taxon>Spermatophyta</taxon>
        <taxon>Magnoliopsida</taxon>
        <taxon>Liliopsida</taxon>
        <taxon>Poales</taxon>
        <taxon>Poaceae</taxon>
        <taxon>PACMAD clade</taxon>
        <taxon>Arundinoideae</taxon>
        <taxon>Arundineae</taxon>
        <taxon>Arundo</taxon>
    </lineage>
</organism>
<evidence type="ECO:0000313" key="1">
    <source>
        <dbReference type="EMBL" id="JAD20496.1"/>
    </source>
</evidence>
<sequence>MTYLFFHIVVWKNDRLKSSSNHSFSFSSIPIPSCCCMKLAIHM</sequence>
<protein>
    <submittedName>
        <fullName evidence="1">Uncharacterized protein</fullName>
    </submittedName>
</protein>
<reference evidence="1" key="2">
    <citation type="journal article" date="2015" name="Data Brief">
        <title>Shoot transcriptome of the giant reed, Arundo donax.</title>
        <authorList>
            <person name="Barrero R.A."/>
            <person name="Guerrero F.D."/>
            <person name="Moolhuijzen P."/>
            <person name="Goolsby J.A."/>
            <person name="Tidwell J."/>
            <person name="Bellgard S.E."/>
            <person name="Bellgard M.I."/>
        </authorList>
    </citation>
    <scope>NUCLEOTIDE SEQUENCE</scope>
    <source>
        <tissue evidence="1">Shoot tissue taken approximately 20 cm above the soil surface</tissue>
    </source>
</reference>
<dbReference type="EMBL" id="GBRH01277399">
    <property type="protein sequence ID" value="JAD20496.1"/>
    <property type="molecule type" value="Transcribed_RNA"/>
</dbReference>
<reference evidence="1" key="1">
    <citation type="submission" date="2014-09" db="EMBL/GenBank/DDBJ databases">
        <authorList>
            <person name="Magalhaes I.L.F."/>
            <person name="Oliveira U."/>
            <person name="Santos F.R."/>
            <person name="Vidigal T.H.D.A."/>
            <person name="Brescovit A.D."/>
            <person name="Santos A.J."/>
        </authorList>
    </citation>
    <scope>NUCLEOTIDE SEQUENCE</scope>
    <source>
        <tissue evidence="1">Shoot tissue taken approximately 20 cm above the soil surface</tissue>
    </source>
</reference>
<dbReference type="AlphaFoldDB" id="A0A0A8Y2S2"/>